<dbReference type="InterPro" id="IPR003593">
    <property type="entry name" value="AAA+_ATPase"/>
</dbReference>
<evidence type="ECO:0000256" key="8">
    <source>
        <dbReference type="ARBA" id="ARBA00022741"/>
    </source>
</evidence>
<keyword evidence="5" id="KW-0645">Protease</keyword>
<dbReference type="GO" id="GO:0140567">
    <property type="term" value="F:membrane protein dislocase activity"/>
    <property type="evidence" value="ECO:0007669"/>
    <property type="project" value="UniProtKB-ARBA"/>
</dbReference>
<dbReference type="InterPro" id="IPR027417">
    <property type="entry name" value="P-loop_NTPase"/>
</dbReference>
<keyword evidence="13" id="KW-0482">Metalloprotease</keyword>
<evidence type="ECO:0000313" key="20">
    <source>
        <dbReference type="EMBL" id="QLG72625.1"/>
    </source>
</evidence>
<dbReference type="Gene3D" id="3.40.1690.20">
    <property type="match status" value="1"/>
</dbReference>
<evidence type="ECO:0000256" key="15">
    <source>
        <dbReference type="ARBA" id="ARBA00023136"/>
    </source>
</evidence>
<dbReference type="SUPFAM" id="SSF140990">
    <property type="entry name" value="FtsH protease domain-like"/>
    <property type="match status" value="1"/>
</dbReference>
<comment type="cofactor">
    <cofactor evidence="1">
        <name>Zn(2+)</name>
        <dbReference type="ChEBI" id="CHEBI:29105"/>
    </cofactor>
</comment>
<dbReference type="InterPro" id="IPR037219">
    <property type="entry name" value="Peptidase_M41-like"/>
</dbReference>
<dbReference type="HAMAP" id="MF_01458">
    <property type="entry name" value="FtsH"/>
    <property type="match status" value="1"/>
</dbReference>
<evidence type="ECO:0000256" key="13">
    <source>
        <dbReference type="ARBA" id="ARBA00023049"/>
    </source>
</evidence>
<dbReference type="Pfam" id="PF17862">
    <property type="entry name" value="AAA_lid_3"/>
    <property type="match status" value="1"/>
</dbReference>
<dbReference type="Proteomes" id="UP000509704">
    <property type="component" value="Chromosome 4"/>
</dbReference>
<dbReference type="NCBIfam" id="TIGR01241">
    <property type="entry name" value="FtsH_fam"/>
    <property type="match status" value="1"/>
</dbReference>
<dbReference type="PANTHER" id="PTHR43655">
    <property type="entry name" value="ATP-DEPENDENT PROTEASE"/>
    <property type="match status" value="1"/>
</dbReference>
<dbReference type="Gene3D" id="1.20.58.760">
    <property type="entry name" value="Peptidase M41"/>
    <property type="match status" value="1"/>
</dbReference>
<keyword evidence="8" id="KW-0547">Nucleotide-binding</keyword>
<feature type="region of interest" description="Disordered" evidence="18">
    <location>
        <begin position="112"/>
        <end position="178"/>
    </location>
</feature>
<dbReference type="InterPro" id="IPR003959">
    <property type="entry name" value="ATPase_AAA_core"/>
</dbReference>
<dbReference type="InterPro" id="IPR003960">
    <property type="entry name" value="ATPase_AAA_CS"/>
</dbReference>
<dbReference type="PANTHER" id="PTHR43655:SF14">
    <property type="entry name" value="MITOCHONDRIAL RESPIRATORY CHAIN COMPLEXES ASSEMBLY PROTEIN YTA12"/>
    <property type="match status" value="1"/>
</dbReference>
<evidence type="ECO:0000256" key="3">
    <source>
        <dbReference type="ARBA" id="ARBA00010044"/>
    </source>
</evidence>
<dbReference type="GO" id="GO:0005745">
    <property type="term" value="C:m-AAA complex"/>
    <property type="evidence" value="ECO:0007669"/>
    <property type="project" value="TreeGrafter"/>
</dbReference>
<dbReference type="InterPro" id="IPR011546">
    <property type="entry name" value="Pept_M41_FtsH_extracell"/>
</dbReference>
<evidence type="ECO:0000256" key="11">
    <source>
        <dbReference type="ARBA" id="ARBA00022840"/>
    </source>
</evidence>
<feature type="region of interest" description="Disordered" evidence="18">
    <location>
        <begin position="801"/>
        <end position="831"/>
    </location>
</feature>
<evidence type="ECO:0000256" key="18">
    <source>
        <dbReference type="SAM" id="MobiDB-lite"/>
    </source>
</evidence>
<dbReference type="PROSITE" id="PS00674">
    <property type="entry name" value="AAA"/>
    <property type="match status" value="1"/>
</dbReference>
<evidence type="ECO:0000256" key="14">
    <source>
        <dbReference type="ARBA" id="ARBA00023128"/>
    </source>
</evidence>
<keyword evidence="10" id="KW-0862">Zinc</keyword>
<feature type="compositionally biased region" description="Basic and acidic residues" evidence="18">
    <location>
        <begin position="142"/>
        <end position="176"/>
    </location>
</feature>
<dbReference type="FunFam" id="1.20.58.760:FF:000003">
    <property type="entry name" value="AFG3-like AAA ATPase 2"/>
    <property type="match status" value="1"/>
</dbReference>
<dbReference type="GO" id="GO:0008270">
    <property type="term" value="F:zinc ion binding"/>
    <property type="evidence" value="ECO:0007669"/>
    <property type="project" value="InterPro"/>
</dbReference>
<keyword evidence="12" id="KW-1133">Transmembrane helix</keyword>
<evidence type="ECO:0000313" key="21">
    <source>
        <dbReference type="Proteomes" id="UP000509704"/>
    </source>
</evidence>
<reference evidence="20 21" key="1">
    <citation type="submission" date="2020-07" db="EMBL/GenBank/DDBJ databases">
        <title>The yeast mating-type switching endonuclease HO is a domesticated member of an unorthodox homing genetic element family.</title>
        <authorList>
            <person name="Coughlan A.Y."/>
            <person name="Lombardi L."/>
            <person name="Braun-Galleani S."/>
            <person name="Martos A.R."/>
            <person name="Galeote V."/>
            <person name="Bigey F."/>
            <person name="Dequin S."/>
            <person name="Byrne K.P."/>
            <person name="Wolfe K.H."/>
        </authorList>
    </citation>
    <scope>NUCLEOTIDE SEQUENCE [LARGE SCALE GENOMIC DNA]</scope>
    <source>
        <strain evidence="20 21">NRRL Y-6702</strain>
    </source>
</reference>
<evidence type="ECO:0000256" key="9">
    <source>
        <dbReference type="ARBA" id="ARBA00022801"/>
    </source>
</evidence>
<feature type="region of interest" description="Disordered" evidence="18">
    <location>
        <begin position="47"/>
        <end position="77"/>
    </location>
</feature>
<keyword evidence="9" id="KW-0378">Hydrolase</keyword>
<dbReference type="GO" id="GO:0004222">
    <property type="term" value="F:metalloendopeptidase activity"/>
    <property type="evidence" value="ECO:0007669"/>
    <property type="project" value="InterPro"/>
</dbReference>
<dbReference type="GO" id="GO:0097002">
    <property type="term" value="C:mitochondrial inner boundary membrane"/>
    <property type="evidence" value="ECO:0007669"/>
    <property type="project" value="UniProtKB-ARBA"/>
</dbReference>
<gene>
    <name evidence="20" type="ORF">HG535_0D03330</name>
</gene>
<comment type="subcellular location">
    <subcellularLocation>
        <location evidence="2">Mitochondrion membrane</location>
        <topology evidence="2">Multi-pass membrane protein</topology>
    </subcellularLocation>
</comment>
<keyword evidence="21" id="KW-1185">Reference proteome</keyword>
<feature type="domain" description="AAA+ ATPase" evidence="19">
    <location>
        <begin position="389"/>
        <end position="529"/>
    </location>
</feature>
<dbReference type="Gene3D" id="1.10.8.60">
    <property type="match status" value="1"/>
</dbReference>
<evidence type="ECO:0000256" key="12">
    <source>
        <dbReference type="ARBA" id="ARBA00022989"/>
    </source>
</evidence>
<dbReference type="SMART" id="SM00382">
    <property type="entry name" value="AAA"/>
    <property type="match status" value="1"/>
</dbReference>
<protein>
    <recommendedName>
        <fullName evidence="19">AAA+ ATPase domain-containing protein</fullName>
    </recommendedName>
</protein>
<dbReference type="GO" id="GO:0034982">
    <property type="term" value="P:mitochondrial protein processing"/>
    <property type="evidence" value="ECO:0007669"/>
    <property type="project" value="TreeGrafter"/>
</dbReference>
<evidence type="ECO:0000256" key="2">
    <source>
        <dbReference type="ARBA" id="ARBA00004225"/>
    </source>
</evidence>
<dbReference type="FunFam" id="3.40.50.300:FF:000001">
    <property type="entry name" value="ATP-dependent zinc metalloprotease FtsH"/>
    <property type="match status" value="1"/>
</dbReference>
<evidence type="ECO:0000256" key="10">
    <source>
        <dbReference type="ARBA" id="ARBA00022833"/>
    </source>
</evidence>
<feature type="compositionally biased region" description="Basic and acidic residues" evidence="18">
    <location>
        <begin position="123"/>
        <end position="133"/>
    </location>
</feature>
<dbReference type="GeneID" id="59236349"/>
<dbReference type="Pfam" id="PF01434">
    <property type="entry name" value="Peptidase_M41"/>
    <property type="match status" value="1"/>
</dbReference>
<keyword evidence="14" id="KW-0496">Mitochondrion</keyword>
<feature type="compositionally biased region" description="Basic and acidic residues" evidence="18">
    <location>
        <begin position="49"/>
        <end position="72"/>
    </location>
</feature>
<dbReference type="InterPro" id="IPR005936">
    <property type="entry name" value="FtsH"/>
</dbReference>
<evidence type="ECO:0000256" key="4">
    <source>
        <dbReference type="ARBA" id="ARBA00010550"/>
    </source>
</evidence>
<evidence type="ECO:0000256" key="6">
    <source>
        <dbReference type="ARBA" id="ARBA00022692"/>
    </source>
</evidence>
<dbReference type="OrthoDB" id="1413014at2759"/>
<dbReference type="AlphaFoldDB" id="A0A7H9B1U1"/>
<dbReference type="GO" id="GO:0006465">
    <property type="term" value="P:signal peptide processing"/>
    <property type="evidence" value="ECO:0007669"/>
    <property type="project" value="UniProtKB-ARBA"/>
</dbReference>
<dbReference type="EMBL" id="CP058607">
    <property type="protein sequence ID" value="QLG72625.1"/>
    <property type="molecule type" value="Genomic_DNA"/>
</dbReference>
<dbReference type="FunFam" id="1.10.8.60:FF:000019">
    <property type="entry name" value="AFG3-like AAA ATPase 2"/>
    <property type="match status" value="1"/>
</dbReference>
<keyword evidence="7" id="KW-0479">Metal-binding</keyword>
<accession>A0A7H9B1U1</accession>
<comment type="subunit">
    <text evidence="17">Component of the 850 kDa m-AAA protease complex, a heterohexamer composed of YTA12/RCA1 and YTA10/AFG3. Associates with the prohibitin complex, composed of PHB1 and PHB2, inhibiting the activity of the m-AAA protease complex.</text>
</comment>
<keyword evidence="6" id="KW-0812">Transmembrane</keyword>
<evidence type="ECO:0000259" key="19">
    <source>
        <dbReference type="SMART" id="SM00382"/>
    </source>
</evidence>
<dbReference type="KEGG" id="zmk:HG535_0D03330"/>
<dbReference type="InterPro" id="IPR041569">
    <property type="entry name" value="AAA_lid_3"/>
</dbReference>
<comment type="similarity">
    <text evidence="4">In the N-terminal section; belongs to the AAA ATPase family.</text>
</comment>
<sequence>MLGISRPYARIIARKWVHSRAGRALVTSHISPLTYNRQIHTYSPLLLKQNDHDNDSRDKGSRDNDQKKKDADASSEDLEAIEKEVMRFLKEAKKGTNEDLERQKKNLDEKIKRLQGTVARQQARLDKDDKLVGESKSGATNKNEDPFNFHSRQAEEMHKRINDQKKKESEDLKKSLNDPNASMSNNIGFVQVGLISLLLSFLLNVFAEAEEQREITWQEFRAKLLAKGYVSKLIVVNKSFVKVLLNDTGKNQPENNGHDYYFFTIGTVESFERKLLKAQDELKIESDFRIPVVYVQEGNWARAMFQILPTALMIAGIVWLTRRSASAANGGRGGIFGMGKSKAKQFNTETAVKVNFKDVAGCDEAKEEIMEFVSFLKEPSRYEKMGAKIPRGAILSGPPGTGKTLLAKATAGEAGVPFYFVSGSEFVEMFVGVGASRVRDLFKTARENAPSIVFIDEIDAIGKARQKGNFSGANDERENTLNQLLVEMDGFTPADHVVVLAGTNRPDILDKALLRPGRFDRHVNIDKPELTGRQAIFEVHLHKIKLAGNIFDLKNRLAALTPGFSGADIANVCNEAALIAARNDSHSVKLEHFEQAIERVIGGVERKSKVLSPEEKRVVAYHEAGHAVCGWFLKYADPLLKVSIIPRGQGALGYAQYLPGDLYLLSEQQLNDRMTMSLGGRISEELHFSSVTSGGSDDFKKVTRMATAMVTELGMSPKIGWINYQKKDENDLTKPFSEETGNIIDSEVHRIVRECHARCTTLLKENADAVERIAQLLLKKEVLTREDMISLLGKRPFPERNDAFDKYLNESETDRIKKSEHHKDDATNVEP</sequence>
<dbReference type="GO" id="GO:0030163">
    <property type="term" value="P:protein catabolic process"/>
    <property type="evidence" value="ECO:0007669"/>
    <property type="project" value="UniProtKB-ARBA"/>
</dbReference>
<proteinExistence type="inferred from homology"/>
<organism evidence="20 21">
    <name type="scientific">Zygotorulaspora mrakii</name>
    <name type="common">Zygosaccharomyces mrakii</name>
    <dbReference type="NCBI Taxonomy" id="42260"/>
    <lineage>
        <taxon>Eukaryota</taxon>
        <taxon>Fungi</taxon>
        <taxon>Dikarya</taxon>
        <taxon>Ascomycota</taxon>
        <taxon>Saccharomycotina</taxon>
        <taxon>Saccharomycetes</taxon>
        <taxon>Saccharomycetales</taxon>
        <taxon>Saccharomycetaceae</taxon>
        <taxon>Zygotorulaspora</taxon>
    </lineage>
</organism>
<keyword evidence="11" id="KW-0067">ATP-binding</keyword>
<name>A0A7H9B1U1_ZYGMR</name>
<dbReference type="CDD" id="cd19501">
    <property type="entry name" value="RecA-like_FtsH"/>
    <property type="match status" value="1"/>
</dbReference>
<evidence type="ECO:0000256" key="5">
    <source>
        <dbReference type="ARBA" id="ARBA00022670"/>
    </source>
</evidence>
<dbReference type="Gene3D" id="3.40.50.300">
    <property type="entry name" value="P-loop containing nucleotide triphosphate hydrolases"/>
    <property type="match status" value="1"/>
</dbReference>
<comment type="similarity">
    <text evidence="3">In the C-terminal section; belongs to the peptidase M41 family.</text>
</comment>
<dbReference type="Pfam" id="PF06480">
    <property type="entry name" value="FtsH_ext"/>
    <property type="match status" value="1"/>
</dbReference>
<evidence type="ECO:0000256" key="16">
    <source>
        <dbReference type="ARBA" id="ARBA00048778"/>
    </source>
</evidence>
<evidence type="ECO:0000256" key="17">
    <source>
        <dbReference type="ARBA" id="ARBA00065348"/>
    </source>
</evidence>
<dbReference type="Pfam" id="PF00004">
    <property type="entry name" value="AAA"/>
    <property type="match status" value="1"/>
</dbReference>
<dbReference type="GO" id="GO:0065003">
    <property type="term" value="P:protein-containing complex assembly"/>
    <property type="evidence" value="ECO:0007669"/>
    <property type="project" value="UniProtKB-ARBA"/>
</dbReference>
<evidence type="ECO:0000256" key="7">
    <source>
        <dbReference type="ARBA" id="ARBA00022723"/>
    </source>
</evidence>
<dbReference type="SUPFAM" id="SSF52540">
    <property type="entry name" value="P-loop containing nucleoside triphosphate hydrolases"/>
    <property type="match status" value="1"/>
</dbReference>
<dbReference type="RefSeq" id="XP_037144353.1">
    <property type="nucleotide sequence ID" value="XM_037288458.1"/>
</dbReference>
<dbReference type="InterPro" id="IPR050928">
    <property type="entry name" value="ATP-dep_Zn_Metalloprotease"/>
</dbReference>
<evidence type="ECO:0000256" key="1">
    <source>
        <dbReference type="ARBA" id="ARBA00001947"/>
    </source>
</evidence>
<comment type="catalytic activity">
    <reaction evidence="16">
        <text>ATP + H2O = ADP + phosphate + H(+)</text>
        <dbReference type="Rhea" id="RHEA:13065"/>
        <dbReference type="ChEBI" id="CHEBI:15377"/>
        <dbReference type="ChEBI" id="CHEBI:15378"/>
        <dbReference type="ChEBI" id="CHEBI:30616"/>
        <dbReference type="ChEBI" id="CHEBI:43474"/>
        <dbReference type="ChEBI" id="CHEBI:456216"/>
    </reaction>
    <physiologicalReaction direction="left-to-right" evidence="16">
        <dbReference type="Rhea" id="RHEA:13066"/>
    </physiologicalReaction>
</comment>
<dbReference type="InterPro" id="IPR000642">
    <property type="entry name" value="Peptidase_M41"/>
</dbReference>
<dbReference type="GO" id="GO:0004176">
    <property type="term" value="F:ATP-dependent peptidase activity"/>
    <property type="evidence" value="ECO:0007669"/>
    <property type="project" value="InterPro"/>
</dbReference>
<dbReference type="GO" id="GO:0005524">
    <property type="term" value="F:ATP binding"/>
    <property type="evidence" value="ECO:0007669"/>
    <property type="project" value="UniProtKB-KW"/>
</dbReference>
<keyword evidence="15" id="KW-0472">Membrane</keyword>
<dbReference type="GO" id="GO:0016887">
    <property type="term" value="F:ATP hydrolysis activity"/>
    <property type="evidence" value="ECO:0007669"/>
    <property type="project" value="InterPro"/>
</dbReference>